<dbReference type="GO" id="GO:0006508">
    <property type="term" value="P:proteolysis"/>
    <property type="evidence" value="ECO:0007669"/>
    <property type="project" value="UniProtKB-KW"/>
</dbReference>
<gene>
    <name evidence="9" type="ORF">EXIGLDRAFT_674885</name>
</gene>
<dbReference type="AlphaFoldDB" id="A0A165HXP9"/>
<evidence type="ECO:0000256" key="5">
    <source>
        <dbReference type="ARBA" id="ARBA00023124"/>
    </source>
</evidence>
<keyword evidence="5" id="KW-0190">Covalent protein-DNA linkage</keyword>
<dbReference type="GO" id="GO:0016829">
    <property type="term" value="F:lyase activity"/>
    <property type="evidence" value="ECO:0007669"/>
    <property type="project" value="UniProtKB-KW"/>
</dbReference>
<dbReference type="SUPFAM" id="SSF143081">
    <property type="entry name" value="BB1717-like"/>
    <property type="match status" value="1"/>
</dbReference>
<keyword evidence="2" id="KW-0645">Protease</keyword>
<evidence type="ECO:0000313" key="10">
    <source>
        <dbReference type="Proteomes" id="UP000077266"/>
    </source>
</evidence>
<dbReference type="OrthoDB" id="2111841at2759"/>
<dbReference type="Pfam" id="PF02586">
    <property type="entry name" value="SRAP"/>
    <property type="match status" value="1"/>
</dbReference>
<evidence type="ECO:0000256" key="3">
    <source>
        <dbReference type="ARBA" id="ARBA00022763"/>
    </source>
</evidence>
<evidence type="ECO:0000256" key="2">
    <source>
        <dbReference type="ARBA" id="ARBA00022670"/>
    </source>
</evidence>
<evidence type="ECO:0000256" key="8">
    <source>
        <dbReference type="SAM" id="MobiDB-lite"/>
    </source>
</evidence>
<keyword evidence="10" id="KW-1185">Reference proteome</keyword>
<name>A0A165HXP9_EXIGL</name>
<dbReference type="InParanoid" id="A0A165HXP9"/>
<dbReference type="Proteomes" id="UP000077266">
    <property type="component" value="Unassembled WGS sequence"/>
</dbReference>
<keyword evidence="7" id="KW-0456">Lyase</keyword>
<keyword evidence="6" id="KW-0238">DNA-binding</keyword>
<reference evidence="9 10" key="1">
    <citation type="journal article" date="2016" name="Mol. Biol. Evol.">
        <title>Comparative Genomics of Early-Diverging Mushroom-Forming Fungi Provides Insights into the Origins of Lignocellulose Decay Capabilities.</title>
        <authorList>
            <person name="Nagy L.G."/>
            <person name="Riley R."/>
            <person name="Tritt A."/>
            <person name="Adam C."/>
            <person name="Daum C."/>
            <person name="Floudas D."/>
            <person name="Sun H."/>
            <person name="Yadav J.S."/>
            <person name="Pangilinan J."/>
            <person name="Larsson K.H."/>
            <person name="Matsuura K."/>
            <person name="Barry K."/>
            <person name="Labutti K."/>
            <person name="Kuo R."/>
            <person name="Ohm R.A."/>
            <person name="Bhattacharya S.S."/>
            <person name="Shirouzu T."/>
            <person name="Yoshinaga Y."/>
            <person name="Martin F.M."/>
            <person name="Grigoriev I.V."/>
            <person name="Hibbett D.S."/>
        </authorList>
    </citation>
    <scope>NUCLEOTIDE SEQUENCE [LARGE SCALE GENOMIC DNA]</scope>
    <source>
        <strain evidence="9 10">HHB12029</strain>
    </source>
</reference>
<evidence type="ECO:0000256" key="6">
    <source>
        <dbReference type="ARBA" id="ARBA00023125"/>
    </source>
</evidence>
<dbReference type="PANTHER" id="PTHR13604:SF0">
    <property type="entry name" value="ABASIC SITE PROCESSING PROTEIN HMCES"/>
    <property type="match status" value="1"/>
</dbReference>
<dbReference type="GO" id="GO:0106300">
    <property type="term" value="P:protein-DNA covalent cross-linking repair"/>
    <property type="evidence" value="ECO:0007669"/>
    <property type="project" value="InterPro"/>
</dbReference>
<sequence length="381" mass="42369">MCGRFALGRGNFVPFAQYQRVVQPDEWIDRDNFHPRNNIAPRSPAPVIRRQRDESENSDQSRVVMQTMRWGVVPHWTRFDAPSSELKTINARGENLLDAPTGLWASLKKYKRCIVPADGYFEWLASKKPGDPKRPHFVKHKEEGRMLLLAGLWDHVKLQPEHEGEAGKDLWTFAIVTVEANKQLGWLHDRMPLILTEEADIDRWLDLKDGWTQDVVALVKPYAGPALNCYEVPPEVGKVGTDSPSYVLPISERKDGIQAMFSRQTKAKSSSSTAPPTASASKLKDGDVLTSRNTDDPAPTREQVIEILSSPSPSVIEILDSSPTTPAPNTPASSKRKRSEREGSPTPTAKKKLKQGTSPQKKSLSGADKGTAKITKFFGKA</sequence>
<feature type="compositionally biased region" description="Basic and acidic residues" evidence="8">
    <location>
        <begin position="282"/>
        <end position="299"/>
    </location>
</feature>
<feature type="compositionally biased region" description="Low complexity" evidence="8">
    <location>
        <begin position="267"/>
        <end position="281"/>
    </location>
</feature>
<evidence type="ECO:0000256" key="1">
    <source>
        <dbReference type="ARBA" id="ARBA00008136"/>
    </source>
</evidence>
<feature type="region of interest" description="Disordered" evidence="8">
    <location>
        <begin position="32"/>
        <end position="60"/>
    </location>
</feature>
<dbReference type="EMBL" id="KV426005">
    <property type="protein sequence ID" value="KZV92606.1"/>
    <property type="molecule type" value="Genomic_DNA"/>
</dbReference>
<accession>A0A165HXP9</accession>
<dbReference type="InterPro" id="IPR003738">
    <property type="entry name" value="SRAP"/>
</dbReference>
<keyword evidence="4" id="KW-0378">Hydrolase</keyword>
<feature type="region of interest" description="Disordered" evidence="8">
    <location>
        <begin position="262"/>
        <end position="381"/>
    </location>
</feature>
<evidence type="ECO:0000256" key="4">
    <source>
        <dbReference type="ARBA" id="ARBA00022801"/>
    </source>
</evidence>
<keyword evidence="3" id="KW-0227">DNA damage</keyword>
<dbReference type="InterPro" id="IPR036590">
    <property type="entry name" value="SRAP-like"/>
</dbReference>
<dbReference type="GO" id="GO:0008233">
    <property type="term" value="F:peptidase activity"/>
    <property type="evidence" value="ECO:0007669"/>
    <property type="project" value="UniProtKB-KW"/>
</dbReference>
<proteinExistence type="inferred from homology"/>
<comment type="similarity">
    <text evidence="1">Belongs to the SOS response-associated peptidase family.</text>
</comment>
<evidence type="ECO:0000256" key="7">
    <source>
        <dbReference type="ARBA" id="ARBA00023239"/>
    </source>
</evidence>
<evidence type="ECO:0000313" key="9">
    <source>
        <dbReference type="EMBL" id="KZV92606.1"/>
    </source>
</evidence>
<organism evidence="9 10">
    <name type="scientific">Exidia glandulosa HHB12029</name>
    <dbReference type="NCBI Taxonomy" id="1314781"/>
    <lineage>
        <taxon>Eukaryota</taxon>
        <taxon>Fungi</taxon>
        <taxon>Dikarya</taxon>
        <taxon>Basidiomycota</taxon>
        <taxon>Agaricomycotina</taxon>
        <taxon>Agaricomycetes</taxon>
        <taxon>Auriculariales</taxon>
        <taxon>Exidiaceae</taxon>
        <taxon>Exidia</taxon>
    </lineage>
</organism>
<dbReference type="Gene3D" id="3.90.1680.10">
    <property type="entry name" value="SOS response associated peptidase-like"/>
    <property type="match status" value="1"/>
</dbReference>
<protein>
    <submittedName>
        <fullName evidence="9">DUF159-domain-containing protein</fullName>
    </submittedName>
</protein>
<dbReference type="GO" id="GO:0003697">
    <property type="term" value="F:single-stranded DNA binding"/>
    <property type="evidence" value="ECO:0007669"/>
    <property type="project" value="InterPro"/>
</dbReference>
<dbReference type="PANTHER" id="PTHR13604">
    <property type="entry name" value="DC12-RELATED"/>
    <property type="match status" value="1"/>
</dbReference>
<dbReference type="STRING" id="1314781.A0A165HXP9"/>